<dbReference type="SUPFAM" id="SSF54001">
    <property type="entry name" value="Cysteine proteinases"/>
    <property type="match status" value="1"/>
</dbReference>
<dbReference type="InterPro" id="IPR038765">
    <property type="entry name" value="Papain-like_cys_pep_sf"/>
</dbReference>
<dbReference type="Proteomes" id="UP000316798">
    <property type="component" value="Chromosome"/>
</dbReference>
<protein>
    <submittedName>
        <fullName evidence="2">Lipo-like protein</fullName>
    </submittedName>
</protein>
<dbReference type="OrthoDB" id="1550427at2"/>
<dbReference type="AlphaFoldDB" id="A0A515D623"/>
<proteinExistence type="predicted"/>
<accession>A0A515D623</accession>
<keyword evidence="3" id="KW-1185">Reference proteome</keyword>
<evidence type="ECO:0000256" key="1">
    <source>
        <dbReference type="SAM" id="MobiDB-lite"/>
    </source>
</evidence>
<organism evidence="2 3">
    <name type="scientific">Rhodoferax sediminis</name>
    <dbReference type="NCBI Taxonomy" id="2509614"/>
    <lineage>
        <taxon>Bacteria</taxon>
        <taxon>Pseudomonadati</taxon>
        <taxon>Pseudomonadota</taxon>
        <taxon>Betaproteobacteria</taxon>
        <taxon>Burkholderiales</taxon>
        <taxon>Comamonadaceae</taxon>
        <taxon>Rhodoferax</taxon>
    </lineage>
</organism>
<evidence type="ECO:0000313" key="3">
    <source>
        <dbReference type="Proteomes" id="UP000316798"/>
    </source>
</evidence>
<name>A0A515D623_9BURK</name>
<evidence type="ECO:0000313" key="2">
    <source>
        <dbReference type="EMBL" id="QDL35864.1"/>
    </source>
</evidence>
<dbReference type="EMBL" id="CP035503">
    <property type="protein sequence ID" value="QDL35864.1"/>
    <property type="molecule type" value="Genomic_DNA"/>
</dbReference>
<sequence>MNSVARWIGRRLGHYLTRRSTGRSVGAAWPVDPDKLAACLRPGDVLLVEGNTRISTAIKYLTQSTWSHAALFVGAQAGACGPDGLPLCLIEADMELGVHAVGLAHFRGLHCRICRPVGMTPGEVRRVCDFAVQRVGEQYDLKNVVDLARYLLPTPPVPTRWRRRMLALGSGDPTRAICSTLIAQCFESVRYPILPQIKIVHLQDPDHADHVREILHVRHHSLYVPRDFDVSPYFQIIKPTLAAGFDYHALSWEALAPSLDASLALPAIAGSTSWPHAPRWRQCGGSTGRPLQTPLPDSGADPSWP</sequence>
<reference evidence="2 3" key="1">
    <citation type="submission" date="2019-01" db="EMBL/GenBank/DDBJ databases">
        <title>Genomic insights into a novel species Rhodoferax sp.</title>
        <authorList>
            <person name="Jin L."/>
        </authorList>
    </citation>
    <scope>NUCLEOTIDE SEQUENCE [LARGE SCALE GENOMIC DNA]</scope>
    <source>
        <strain evidence="2 3">CHu59-6-5</strain>
    </source>
</reference>
<dbReference type="KEGG" id="rhf:EUB48_00095"/>
<gene>
    <name evidence="2" type="ORF">EUB48_00095</name>
</gene>
<dbReference type="RefSeq" id="WP_142816967.1">
    <property type="nucleotide sequence ID" value="NZ_CP035503.1"/>
</dbReference>
<dbReference type="Gene3D" id="3.90.1720.10">
    <property type="entry name" value="endopeptidase domain like (from Nostoc punctiforme)"/>
    <property type="match status" value="1"/>
</dbReference>
<feature type="region of interest" description="Disordered" evidence="1">
    <location>
        <begin position="276"/>
        <end position="305"/>
    </location>
</feature>